<organism evidence="1 2">
    <name type="scientific">Stylosanthes scabra</name>
    <dbReference type="NCBI Taxonomy" id="79078"/>
    <lineage>
        <taxon>Eukaryota</taxon>
        <taxon>Viridiplantae</taxon>
        <taxon>Streptophyta</taxon>
        <taxon>Embryophyta</taxon>
        <taxon>Tracheophyta</taxon>
        <taxon>Spermatophyta</taxon>
        <taxon>Magnoliopsida</taxon>
        <taxon>eudicotyledons</taxon>
        <taxon>Gunneridae</taxon>
        <taxon>Pentapetalae</taxon>
        <taxon>rosids</taxon>
        <taxon>fabids</taxon>
        <taxon>Fabales</taxon>
        <taxon>Fabaceae</taxon>
        <taxon>Papilionoideae</taxon>
        <taxon>50 kb inversion clade</taxon>
        <taxon>dalbergioids sensu lato</taxon>
        <taxon>Dalbergieae</taxon>
        <taxon>Pterocarpus clade</taxon>
        <taxon>Stylosanthes</taxon>
    </lineage>
</organism>
<evidence type="ECO:0000313" key="1">
    <source>
        <dbReference type="EMBL" id="MED6188896.1"/>
    </source>
</evidence>
<evidence type="ECO:0000313" key="2">
    <source>
        <dbReference type="Proteomes" id="UP001341840"/>
    </source>
</evidence>
<comment type="caution">
    <text evidence="1">The sequence shown here is derived from an EMBL/GenBank/DDBJ whole genome shotgun (WGS) entry which is preliminary data.</text>
</comment>
<gene>
    <name evidence="1" type="ORF">PIB30_090409</name>
</gene>
<proteinExistence type="predicted"/>
<sequence>VHGYKRCSFKCFQNLEEAKAYLVEGGGDGRGSSQSSMDGLSYSGGSSSSGHGGFGASPFGTVHQTHLTPGASFLVSIIGPLSMTGEGSQRMEGPIEYPFFYVEDMELMLMRACGFFGIGCPVFWPQQCSDGANGIIFRYTIVLPENDQDLALVAYGPSLMDDRKAR</sequence>
<reference evidence="1 2" key="1">
    <citation type="journal article" date="2023" name="Plants (Basel)">
        <title>Bridging the Gap: Combining Genomics and Transcriptomics Approaches to Understand Stylosanthes scabra, an Orphan Legume from the Brazilian Caatinga.</title>
        <authorList>
            <person name="Ferreira-Neto J.R.C."/>
            <person name="da Silva M.D."/>
            <person name="Binneck E."/>
            <person name="de Melo N.F."/>
            <person name="da Silva R.H."/>
            <person name="de Melo A.L.T.M."/>
            <person name="Pandolfi V."/>
            <person name="Bustamante F.O."/>
            <person name="Brasileiro-Vidal A.C."/>
            <person name="Benko-Iseppon A.M."/>
        </authorList>
    </citation>
    <scope>NUCLEOTIDE SEQUENCE [LARGE SCALE GENOMIC DNA]</scope>
    <source>
        <tissue evidence="1">Leaves</tissue>
    </source>
</reference>
<dbReference type="Proteomes" id="UP001341840">
    <property type="component" value="Unassembled WGS sequence"/>
</dbReference>
<feature type="non-terminal residue" evidence="1">
    <location>
        <position position="1"/>
    </location>
</feature>
<accession>A0ABU6WSL9</accession>
<name>A0ABU6WSL9_9FABA</name>
<protein>
    <submittedName>
        <fullName evidence="1">Uncharacterized protein</fullName>
    </submittedName>
</protein>
<dbReference type="EMBL" id="JASCZI010182987">
    <property type="protein sequence ID" value="MED6188896.1"/>
    <property type="molecule type" value="Genomic_DNA"/>
</dbReference>
<keyword evidence="2" id="KW-1185">Reference proteome</keyword>